<evidence type="ECO:0000313" key="8">
    <source>
        <dbReference type="EMBL" id="AWB33117.1"/>
    </source>
</evidence>
<dbReference type="GO" id="GO:0005886">
    <property type="term" value="C:plasma membrane"/>
    <property type="evidence" value="ECO:0007669"/>
    <property type="project" value="UniProtKB-SubCell"/>
</dbReference>
<dbReference type="AlphaFoldDB" id="A0A2R4XH17"/>
<keyword evidence="6 7" id="KW-0472">Membrane</keyword>
<accession>A0A2R4XH17</accession>
<dbReference type="PANTHER" id="PTHR34584:SF1">
    <property type="entry name" value="NA(+)_H(+) ANTIPORTER SUBUNIT E1"/>
    <property type="match status" value="1"/>
</dbReference>
<gene>
    <name evidence="8" type="ORF">DBV39_04630</name>
</gene>
<dbReference type="InterPro" id="IPR002758">
    <property type="entry name" value="Cation_antiport_E"/>
</dbReference>
<evidence type="ECO:0000256" key="2">
    <source>
        <dbReference type="ARBA" id="ARBA00006228"/>
    </source>
</evidence>
<evidence type="ECO:0000256" key="6">
    <source>
        <dbReference type="ARBA" id="ARBA00023136"/>
    </source>
</evidence>
<evidence type="ECO:0000313" key="9">
    <source>
        <dbReference type="Proteomes" id="UP000244571"/>
    </source>
</evidence>
<keyword evidence="3" id="KW-1003">Cell membrane</keyword>
<reference evidence="8 9" key="1">
    <citation type="submission" date="2018-04" db="EMBL/GenBank/DDBJ databases">
        <title>Bordetella sp. HZ20 isolated from seawater.</title>
        <authorList>
            <person name="Sun C."/>
        </authorList>
    </citation>
    <scope>NUCLEOTIDE SEQUENCE [LARGE SCALE GENOMIC DNA]</scope>
    <source>
        <strain evidence="8 9">HZ20</strain>
    </source>
</reference>
<evidence type="ECO:0000256" key="3">
    <source>
        <dbReference type="ARBA" id="ARBA00022475"/>
    </source>
</evidence>
<proteinExistence type="inferred from homology"/>
<sequence length="161" mass="18432">MRSLMQWFYLPTLLLGLWLLLNDSLSVGNIVLGLILALFFGFGSYALRPLRARLSSPLVALKLVFRVALDVLRSNMEVARIVWFTRDQATPGFIRIPLTMTDPHGLAALSCIITYTPGTVWSEFVQEEGLLTLHVLDLKDEAHWIHKIQHDYERPLKEIFK</sequence>
<organism evidence="8 9">
    <name type="scientific">Orrella marina</name>
    <dbReference type="NCBI Taxonomy" id="2163011"/>
    <lineage>
        <taxon>Bacteria</taxon>
        <taxon>Pseudomonadati</taxon>
        <taxon>Pseudomonadota</taxon>
        <taxon>Betaproteobacteria</taxon>
        <taxon>Burkholderiales</taxon>
        <taxon>Alcaligenaceae</taxon>
        <taxon>Orrella</taxon>
    </lineage>
</organism>
<feature type="transmembrane region" description="Helical" evidence="7">
    <location>
        <begin position="7"/>
        <end position="24"/>
    </location>
</feature>
<keyword evidence="9" id="KW-1185">Reference proteome</keyword>
<dbReference type="PIRSF" id="PIRSF019239">
    <property type="entry name" value="MrpE"/>
    <property type="match status" value="1"/>
</dbReference>
<dbReference type="OrthoDB" id="9807187at2"/>
<evidence type="ECO:0000256" key="4">
    <source>
        <dbReference type="ARBA" id="ARBA00022692"/>
    </source>
</evidence>
<dbReference type="KEGG" id="boz:DBV39_04630"/>
<protein>
    <submittedName>
        <fullName evidence="8">Na+/H+ antiporter subunit E</fullName>
    </submittedName>
</protein>
<feature type="transmembrane region" description="Helical" evidence="7">
    <location>
        <begin position="30"/>
        <end position="47"/>
    </location>
</feature>
<evidence type="ECO:0000256" key="1">
    <source>
        <dbReference type="ARBA" id="ARBA00004651"/>
    </source>
</evidence>
<evidence type="ECO:0000256" key="5">
    <source>
        <dbReference type="ARBA" id="ARBA00022989"/>
    </source>
</evidence>
<comment type="similarity">
    <text evidence="2">Belongs to the CPA3 antiporters (TC 2.A.63) subunit E family.</text>
</comment>
<name>A0A2R4XH17_9BURK</name>
<dbReference type="EMBL" id="CP028901">
    <property type="protein sequence ID" value="AWB33117.1"/>
    <property type="molecule type" value="Genomic_DNA"/>
</dbReference>
<dbReference type="Proteomes" id="UP000244571">
    <property type="component" value="Chromosome"/>
</dbReference>
<evidence type="ECO:0000256" key="7">
    <source>
        <dbReference type="SAM" id="Phobius"/>
    </source>
</evidence>
<dbReference type="PANTHER" id="PTHR34584">
    <property type="entry name" value="NA(+)/H(+) ANTIPORTER SUBUNIT E1"/>
    <property type="match status" value="1"/>
</dbReference>
<keyword evidence="4 7" id="KW-0812">Transmembrane</keyword>
<dbReference type="Pfam" id="PF01899">
    <property type="entry name" value="MNHE"/>
    <property type="match status" value="1"/>
</dbReference>
<comment type="subcellular location">
    <subcellularLocation>
        <location evidence="1">Cell membrane</location>
        <topology evidence="1">Multi-pass membrane protein</topology>
    </subcellularLocation>
</comment>
<dbReference type="GO" id="GO:0008324">
    <property type="term" value="F:monoatomic cation transmembrane transporter activity"/>
    <property type="evidence" value="ECO:0007669"/>
    <property type="project" value="InterPro"/>
</dbReference>
<keyword evidence="5 7" id="KW-1133">Transmembrane helix</keyword>
<dbReference type="NCBIfam" id="NF006520">
    <property type="entry name" value="PRK08965.1-4"/>
    <property type="match status" value="1"/>
</dbReference>